<reference evidence="1" key="1">
    <citation type="submission" date="2022-06" db="EMBL/GenBank/DDBJ databases">
        <title>Fusarium solani species complex genomes reveal bases of compartmentalisation and animal pathogenesis.</title>
        <authorList>
            <person name="Tsai I.J."/>
        </authorList>
    </citation>
    <scope>NUCLEOTIDE SEQUENCE</scope>
    <source>
        <strain evidence="1">Fu6.1</strain>
    </source>
</reference>
<dbReference type="Proteomes" id="UP001065298">
    <property type="component" value="Chromosome 6"/>
</dbReference>
<protein>
    <submittedName>
        <fullName evidence="1">Uncharacterized protein</fullName>
    </submittedName>
</protein>
<organism evidence="1 2">
    <name type="scientific">Fusarium keratoplasticum</name>
    <dbReference type="NCBI Taxonomy" id="1328300"/>
    <lineage>
        <taxon>Eukaryota</taxon>
        <taxon>Fungi</taxon>
        <taxon>Dikarya</taxon>
        <taxon>Ascomycota</taxon>
        <taxon>Pezizomycotina</taxon>
        <taxon>Sordariomycetes</taxon>
        <taxon>Hypocreomycetidae</taxon>
        <taxon>Hypocreales</taxon>
        <taxon>Nectriaceae</taxon>
        <taxon>Fusarium</taxon>
        <taxon>Fusarium solani species complex</taxon>
    </lineage>
</organism>
<gene>
    <name evidence="1" type="ORF">NCS57_00896300</name>
</gene>
<keyword evidence="2" id="KW-1185">Reference proteome</keyword>
<name>A0ACC0QU79_9HYPO</name>
<evidence type="ECO:0000313" key="2">
    <source>
        <dbReference type="Proteomes" id="UP001065298"/>
    </source>
</evidence>
<comment type="caution">
    <text evidence="1">The sequence shown here is derived from an EMBL/GenBank/DDBJ whole genome shotgun (WGS) entry which is preliminary data.</text>
</comment>
<accession>A0ACC0QU79</accession>
<dbReference type="EMBL" id="CM046508">
    <property type="protein sequence ID" value="KAI8666704.1"/>
    <property type="molecule type" value="Genomic_DNA"/>
</dbReference>
<sequence length="745" mass="81586">MATPTSPSMPPSRNIISDGSDNRSRMAGNTFAQLVSKFEILDAMSSASIRRDSHVPPRAVPAAVAASPAIIGHSPMRPSALKNRDGSSTDSSLISPGCFVPPRRTSPRPRRAQTFETKMPVTPATVESTKPRQKSVAERRKMFEAQGDAPGELLMLAQLMGNDTDYGIAPSTPVRTYTSARSTSKLAHSKSWKSIKTSLSIPESHLESTTPPPPSNAADKIQRHPPSHDQDSASTLLPASSADEYSSHHFLAPEEPFGTWTTPIIHPDERWMALKRESFAVTAFDTSPSYVKSQYIEPERDFAHTSLKSNRNLNPGHSRDGPENGHSMDKTLQHGWAQNAQKMAHSLSSSALVGKAKSGSSQSRESPRISADAINAFRSFQFTRTGAFRRSNLPRSRISSLRKKFDLPKSDTVSSLPALATKRRETDSGKTDSDWPSKLSLPKSATNPNLGTMASLASRSKSFAPRWREQSVRRPRTPPRRRKTEHNVSPLKQKIDLFESLDREKPAANPAKLNPTKKRSVFGSPQTNTSGSGPFKGLRKTLRRISASCRKSTSEWSTTSSRPGSGSQHSIQDIPGDSVKHRAIADSELDSLSPGTIESIPERPVLGQTRLENEISPLDLGRRFSVQRTSVPLTAYNIDGEPGLSPVAAAPAPLFSESQGSRFFRTKIPLIRSSDRFSLPDFGNHSEEAEVFGPTHYQHLGDHGLLISKVHCRLEQPKPVRANELRRLVGICKQKVRKLSAGGSE</sequence>
<proteinExistence type="predicted"/>
<evidence type="ECO:0000313" key="1">
    <source>
        <dbReference type="EMBL" id="KAI8666704.1"/>
    </source>
</evidence>